<gene>
    <name evidence="2" type="ORF">IT41_17305</name>
    <name evidence="3" type="ORF">SAMN04487972_13225</name>
</gene>
<feature type="domain" description="Antitoxin FitA-like ribbon-helix-helix" evidence="1">
    <location>
        <begin position="2"/>
        <end position="39"/>
    </location>
</feature>
<evidence type="ECO:0000313" key="2">
    <source>
        <dbReference type="EMBL" id="KGJ02478.1"/>
    </source>
</evidence>
<reference evidence="3 5" key="3">
    <citation type="submission" date="2016-10" db="EMBL/GenBank/DDBJ databases">
        <authorList>
            <person name="de Groot N.N."/>
        </authorList>
    </citation>
    <scope>NUCLEOTIDE SEQUENCE [LARGE SCALE GENOMIC DNA]</scope>
    <source>
        <strain evidence="3 5">CGMCC 1.6117</strain>
    </source>
</reference>
<dbReference type="InterPro" id="IPR013321">
    <property type="entry name" value="Arc_rbn_hlx_hlx"/>
</dbReference>
<dbReference type="RefSeq" id="WP_036743548.1">
    <property type="nucleotide sequence ID" value="NZ_FOJO01000032.1"/>
</dbReference>
<organism evidence="2 4">
    <name type="scientific">Paracoccus halophilus</name>
    <dbReference type="NCBI Taxonomy" id="376733"/>
    <lineage>
        <taxon>Bacteria</taxon>
        <taxon>Pseudomonadati</taxon>
        <taxon>Pseudomonadota</taxon>
        <taxon>Alphaproteobacteria</taxon>
        <taxon>Rhodobacterales</taxon>
        <taxon>Paracoccaceae</taxon>
        <taxon>Paracoccus</taxon>
    </lineage>
</organism>
<dbReference type="GO" id="GO:0006355">
    <property type="term" value="P:regulation of DNA-templated transcription"/>
    <property type="evidence" value="ECO:0007669"/>
    <property type="project" value="InterPro"/>
</dbReference>
<dbReference type="Proteomes" id="UP000182312">
    <property type="component" value="Unassembled WGS sequence"/>
</dbReference>
<evidence type="ECO:0000313" key="5">
    <source>
        <dbReference type="Proteomes" id="UP000182312"/>
    </source>
</evidence>
<dbReference type="EMBL" id="JRKN01000037">
    <property type="protein sequence ID" value="KGJ02478.1"/>
    <property type="molecule type" value="Genomic_DNA"/>
</dbReference>
<dbReference type="STRING" id="376733.SAMN04487972_13225"/>
<dbReference type="InterPro" id="IPR010985">
    <property type="entry name" value="Ribbon_hlx_hlx"/>
</dbReference>
<reference evidence="2 4" key="1">
    <citation type="submission" date="2014-09" db="EMBL/GenBank/DDBJ databases">
        <authorList>
            <person name="McGinnis J.M."/>
            <person name="Wolfgang W.J."/>
        </authorList>
    </citation>
    <scope>NUCLEOTIDE SEQUENCE [LARGE SCALE GENOMIC DNA]</scope>
    <source>
        <strain evidence="2 4">JCM 14014</strain>
    </source>
</reference>
<sequence length="78" mass="8384">MAQLIVRDVDETTAQALRLRAAANGRSVEAEHRMLLREVLGTPGQSEDFAAAAARLRARLDRGTDSAALVRAGRDARA</sequence>
<evidence type="ECO:0000313" key="4">
    <source>
        <dbReference type="Proteomes" id="UP000029846"/>
    </source>
</evidence>
<dbReference type="InterPro" id="IPR053853">
    <property type="entry name" value="FitA-like_RHH"/>
</dbReference>
<dbReference type="Gene3D" id="1.10.1220.10">
    <property type="entry name" value="Met repressor-like"/>
    <property type="match status" value="1"/>
</dbReference>
<reference evidence="2 4" key="2">
    <citation type="submission" date="2014-10" db="EMBL/GenBank/DDBJ databases">
        <title>Paracoccus sanguinis sp. nov., isolated from clinical specimens of New York State patients.</title>
        <authorList>
            <person name="Mingle L.A."/>
            <person name="Cole J.A."/>
            <person name="Lapierre P."/>
            <person name="Musser K.A."/>
        </authorList>
    </citation>
    <scope>NUCLEOTIDE SEQUENCE [LARGE SCALE GENOMIC DNA]</scope>
    <source>
        <strain evidence="2 4">JCM 14014</strain>
    </source>
</reference>
<keyword evidence="4" id="KW-1185">Reference proteome</keyword>
<proteinExistence type="predicted"/>
<accession>A0A099EWZ8</accession>
<dbReference type="SUPFAM" id="SSF47598">
    <property type="entry name" value="Ribbon-helix-helix"/>
    <property type="match status" value="1"/>
</dbReference>
<name>A0A099EWZ8_9RHOB</name>
<dbReference type="Pfam" id="PF22513">
    <property type="entry name" value="FitA-like_RHH"/>
    <property type="match status" value="1"/>
</dbReference>
<protein>
    <submittedName>
        <fullName evidence="3">Plasmid stability protein</fullName>
    </submittedName>
</protein>
<dbReference type="Proteomes" id="UP000029846">
    <property type="component" value="Unassembled WGS sequence"/>
</dbReference>
<dbReference type="AlphaFoldDB" id="A0A099EWZ8"/>
<evidence type="ECO:0000259" key="1">
    <source>
        <dbReference type="Pfam" id="PF22513"/>
    </source>
</evidence>
<evidence type="ECO:0000313" key="3">
    <source>
        <dbReference type="EMBL" id="SFA60984.1"/>
    </source>
</evidence>
<dbReference type="EMBL" id="FOJO01000032">
    <property type="protein sequence ID" value="SFA60984.1"/>
    <property type="molecule type" value="Genomic_DNA"/>
</dbReference>